<dbReference type="RefSeq" id="WP_126010591.1">
    <property type="nucleotide sequence ID" value="NZ_CP032509.1"/>
</dbReference>
<protein>
    <recommendedName>
        <fullName evidence="3">DNA repair protein MmcB-related protein</fullName>
    </recommendedName>
</protein>
<keyword evidence="2" id="KW-1185">Reference proteome</keyword>
<proteinExistence type="predicted"/>
<dbReference type="Proteomes" id="UP000268192">
    <property type="component" value="Chromosome"/>
</dbReference>
<gene>
    <name evidence="1" type="ORF">D5400_14190</name>
</gene>
<sequence>MAGSSAERELRDFVVSRLRELFPTARIVHELNVAGTGSNRIDVAAVTRQAIIGVEIKSEKDTLKRLDEQWDAFSKCCHFVFVAAHEKHFAEYREPWMSDGSPSEIDLNHPAFLGVYRRRRHCWRYPTPIPQYWSRAFDPFKDVRLQPRASALLGLLWREELCDEARRHSVSVGSRATRHSMICEMVWRMTGREIAEAVCRQLRQRSFAEADTPIADEGGA</sequence>
<organism evidence="1 2">
    <name type="scientific">Georhizobium profundi</name>
    <dbReference type="NCBI Taxonomy" id="2341112"/>
    <lineage>
        <taxon>Bacteria</taxon>
        <taxon>Pseudomonadati</taxon>
        <taxon>Pseudomonadota</taxon>
        <taxon>Alphaproteobacteria</taxon>
        <taxon>Hyphomicrobiales</taxon>
        <taxon>Rhizobiaceae</taxon>
        <taxon>Georhizobium</taxon>
    </lineage>
</organism>
<reference evidence="1 2" key="1">
    <citation type="submission" date="2018-09" db="EMBL/GenBank/DDBJ databases">
        <title>Marinorhizobium profundi gen. nov., sp. nov., isolated from a deep-sea sediment sample from the New Britain Trench and proposal of Marinorhizobiaceae fam. nov. in the order Rhizobiales of the class Alphaproteobacteria.</title>
        <authorList>
            <person name="Cao J."/>
        </authorList>
    </citation>
    <scope>NUCLEOTIDE SEQUENCE [LARGE SCALE GENOMIC DNA]</scope>
    <source>
        <strain evidence="1 2">WS11</strain>
    </source>
</reference>
<dbReference type="EMBL" id="CP032509">
    <property type="protein sequence ID" value="AZN72273.1"/>
    <property type="molecule type" value="Genomic_DNA"/>
</dbReference>
<evidence type="ECO:0000313" key="2">
    <source>
        <dbReference type="Proteomes" id="UP000268192"/>
    </source>
</evidence>
<dbReference type="OrthoDB" id="3358108at2"/>
<dbReference type="KEGG" id="abaw:D5400_14190"/>
<name>A0A3S9B5R5_9HYPH</name>
<evidence type="ECO:0008006" key="3">
    <source>
        <dbReference type="Google" id="ProtNLM"/>
    </source>
</evidence>
<accession>A0A3S9B5R5</accession>
<evidence type="ECO:0000313" key="1">
    <source>
        <dbReference type="EMBL" id="AZN72273.1"/>
    </source>
</evidence>
<dbReference type="AlphaFoldDB" id="A0A3S9B5R5"/>